<dbReference type="PANTHER" id="PTHR19143">
    <property type="entry name" value="FIBRINOGEN/TENASCIN/ANGIOPOEITIN"/>
    <property type="match status" value="1"/>
</dbReference>
<feature type="domain" description="Fibrinogen C-terminal" evidence="1">
    <location>
        <begin position="1"/>
        <end position="182"/>
    </location>
</feature>
<dbReference type="Gene3D" id="3.90.215.10">
    <property type="entry name" value="Gamma Fibrinogen, chain A, domain 1"/>
    <property type="match status" value="1"/>
</dbReference>
<dbReference type="SUPFAM" id="SSF56496">
    <property type="entry name" value="Fibrinogen C-terminal domain-like"/>
    <property type="match status" value="1"/>
</dbReference>
<gene>
    <name evidence="3" type="primary">LOC101846078</name>
</gene>
<name>A0ABM0JSW7_APLCA</name>
<dbReference type="GeneID" id="101846078"/>
<dbReference type="SMART" id="SM00186">
    <property type="entry name" value="FBG"/>
    <property type="match status" value="1"/>
</dbReference>
<dbReference type="RefSeq" id="XP_005100737.1">
    <property type="nucleotide sequence ID" value="XM_005100680.3"/>
</dbReference>
<organism evidence="2 3">
    <name type="scientific">Aplysia californica</name>
    <name type="common">California sea hare</name>
    <dbReference type="NCBI Taxonomy" id="6500"/>
    <lineage>
        <taxon>Eukaryota</taxon>
        <taxon>Metazoa</taxon>
        <taxon>Spiralia</taxon>
        <taxon>Lophotrochozoa</taxon>
        <taxon>Mollusca</taxon>
        <taxon>Gastropoda</taxon>
        <taxon>Heterobranchia</taxon>
        <taxon>Euthyneura</taxon>
        <taxon>Tectipleura</taxon>
        <taxon>Aplysiida</taxon>
        <taxon>Aplysioidea</taxon>
        <taxon>Aplysiidae</taxon>
        <taxon>Aplysia</taxon>
    </lineage>
</organism>
<dbReference type="PROSITE" id="PS51406">
    <property type="entry name" value="FIBRINOGEN_C_2"/>
    <property type="match status" value="1"/>
</dbReference>
<dbReference type="PANTHER" id="PTHR19143:SF458">
    <property type="entry name" value="FIBRINOGEN C-TERMINAL DOMAIN-CONTAINING PROTEIN-RELATED"/>
    <property type="match status" value="1"/>
</dbReference>
<evidence type="ECO:0000313" key="2">
    <source>
        <dbReference type="Proteomes" id="UP000694888"/>
    </source>
</evidence>
<protein>
    <submittedName>
        <fullName evidence="3">Ficolin-1</fullName>
    </submittedName>
</protein>
<proteinExistence type="predicted"/>
<dbReference type="Proteomes" id="UP000694888">
    <property type="component" value="Unplaced"/>
</dbReference>
<dbReference type="CDD" id="cd00087">
    <property type="entry name" value="FReD"/>
    <property type="match status" value="1"/>
</dbReference>
<reference evidence="3" key="1">
    <citation type="submission" date="2025-08" db="UniProtKB">
        <authorList>
            <consortium name="RefSeq"/>
        </authorList>
    </citation>
    <scope>IDENTIFICATION</scope>
</reference>
<accession>A0ABM0JSW7</accession>
<evidence type="ECO:0000259" key="1">
    <source>
        <dbReference type="PROSITE" id="PS51406"/>
    </source>
</evidence>
<sequence>MEVVCDTKTDGGGWLVIQRRASAAVDFFRGWEDYKNGFGDLEGNFWFGLEKVHQLTNQGQYELRVDFEYEGTNYYATYSSFSLDGEPDNYKIRMSGFSGNFGAMIDYHNGQPFTTKDRDNDGRSGENCADDRHGAWWYYSCSSVNLNGEWASTRYAKGLYWVDVTGFGDSVSFSEMKIRERAGK</sequence>
<dbReference type="Pfam" id="PF00147">
    <property type="entry name" value="Fibrinogen_C"/>
    <property type="match status" value="1"/>
</dbReference>
<keyword evidence="2" id="KW-1185">Reference proteome</keyword>
<dbReference type="InterPro" id="IPR002181">
    <property type="entry name" value="Fibrinogen_a/b/g_C_dom"/>
</dbReference>
<dbReference type="InterPro" id="IPR050373">
    <property type="entry name" value="Fibrinogen_C-term_domain"/>
</dbReference>
<evidence type="ECO:0000313" key="3">
    <source>
        <dbReference type="RefSeq" id="XP_005100737.1"/>
    </source>
</evidence>
<dbReference type="InterPro" id="IPR014716">
    <property type="entry name" value="Fibrinogen_a/b/g_C_1"/>
</dbReference>
<dbReference type="InterPro" id="IPR036056">
    <property type="entry name" value="Fibrinogen-like_C"/>
</dbReference>